<dbReference type="RefSeq" id="XP_024329840.1">
    <property type="nucleotide sequence ID" value="XM_024473834.1"/>
</dbReference>
<protein>
    <submittedName>
        <fullName evidence="1">Uncharacterized protein</fullName>
    </submittedName>
</protein>
<accession>A0A0F9WM03</accession>
<dbReference type="AlphaFoldDB" id="A0A0F9WM03"/>
<name>A0A0F9WM03_9MICR</name>
<evidence type="ECO:0000313" key="2">
    <source>
        <dbReference type="Proteomes" id="UP000034350"/>
    </source>
</evidence>
<gene>
    <name evidence="1" type="ORF">AAJ76_1190006008</name>
</gene>
<sequence length="64" mass="7189">MNLDAFKTNLIKMTASGLILYLKQNNLLIGGRVCIACSLMCKEAFYSKVKDKLAWHCGNVYCVK</sequence>
<organism evidence="1 2">
    <name type="scientific">Vairimorpha ceranae</name>
    <dbReference type="NCBI Taxonomy" id="40302"/>
    <lineage>
        <taxon>Eukaryota</taxon>
        <taxon>Fungi</taxon>
        <taxon>Fungi incertae sedis</taxon>
        <taxon>Microsporidia</taxon>
        <taxon>Nosematidae</taxon>
        <taxon>Vairimorpha</taxon>
    </lineage>
</organism>
<proteinExistence type="predicted"/>
<dbReference type="VEuPathDB" id="MicrosporidiaDB:AAJ76_1190006008"/>
<dbReference type="Proteomes" id="UP000034350">
    <property type="component" value="Unassembled WGS sequence"/>
</dbReference>
<dbReference type="GeneID" id="36318731"/>
<keyword evidence="2" id="KW-1185">Reference proteome</keyword>
<reference evidence="1 2" key="1">
    <citation type="journal article" date="2015" name="Environ. Microbiol.">
        <title>Genome analyses suggest the presence of polyploidy and recent human-driven expansions in eight global populations of the honeybee pathogen Nosema ceranae.</title>
        <authorList>
            <person name="Pelin A."/>
            <person name="Selman M."/>
            <person name="Aris-Brosou S."/>
            <person name="Farinelli L."/>
            <person name="Corradi N."/>
        </authorList>
    </citation>
    <scope>NUCLEOTIDE SEQUENCE [LARGE SCALE GENOMIC DNA]</scope>
    <source>
        <strain evidence="1 2">PA08 1199</strain>
    </source>
</reference>
<comment type="caution">
    <text evidence="1">The sequence shown here is derived from an EMBL/GenBank/DDBJ whole genome shotgun (WGS) entry which is preliminary data.</text>
</comment>
<evidence type="ECO:0000313" key="1">
    <source>
        <dbReference type="EMBL" id="KKO74098.1"/>
    </source>
</evidence>
<dbReference type="EMBL" id="JPQZ01000119">
    <property type="protein sequence ID" value="KKO74098.1"/>
    <property type="molecule type" value="Genomic_DNA"/>
</dbReference>